<gene>
    <name evidence="1" type="ORF">SAMEA1982600_03725</name>
</gene>
<accession>A0A157QLL1</accession>
<dbReference type="AlphaFoldDB" id="A0A157QLL1"/>
<evidence type="ECO:0000313" key="1">
    <source>
        <dbReference type="EMBL" id="SAI46825.1"/>
    </source>
</evidence>
<dbReference type="RefSeq" id="WP_066416769.1">
    <property type="nucleotide sequence ID" value="NZ_FKBS01000025.1"/>
</dbReference>
<evidence type="ECO:0000313" key="2">
    <source>
        <dbReference type="Proteomes" id="UP000077037"/>
    </source>
</evidence>
<protein>
    <submittedName>
        <fullName evidence="1">Glutaredoxin-like protein</fullName>
    </submittedName>
</protein>
<sequence length="137" mass="14778">MQVSLYTDAQITSRLTTAALTRHGIAFNTISAKAQRESLRAAGIGELPALYANGPSARVSWSGYRPDLITLLAELVAHGPLASADLTDRDKVARAVLTREQAVACIRAHQFNPADFFASHGNSPLYRGSVVSHWLGY</sequence>
<organism evidence="1 2">
    <name type="scientific">Bordetella ansorpii</name>
    <dbReference type="NCBI Taxonomy" id="288768"/>
    <lineage>
        <taxon>Bacteria</taxon>
        <taxon>Pseudomonadati</taxon>
        <taxon>Pseudomonadota</taxon>
        <taxon>Betaproteobacteria</taxon>
        <taxon>Burkholderiales</taxon>
        <taxon>Alcaligenaceae</taxon>
        <taxon>Bordetella</taxon>
    </lineage>
</organism>
<name>A0A157QLL1_9BORD</name>
<proteinExistence type="predicted"/>
<dbReference type="OrthoDB" id="8545217at2"/>
<reference evidence="1 2" key="1">
    <citation type="submission" date="2016-03" db="EMBL/GenBank/DDBJ databases">
        <authorList>
            <consortium name="Pathogen Informatics"/>
        </authorList>
    </citation>
    <scope>NUCLEOTIDE SEQUENCE [LARGE SCALE GENOMIC DNA]</scope>
    <source>
        <strain evidence="1 2">NCTC13364</strain>
    </source>
</reference>
<dbReference type="Gene3D" id="3.40.30.10">
    <property type="entry name" value="Glutaredoxin"/>
    <property type="match status" value="1"/>
</dbReference>
<dbReference type="Proteomes" id="UP000077037">
    <property type="component" value="Unassembled WGS sequence"/>
</dbReference>
<dbReference type="EMBL" id="FKBS01000025">
    <property type="protein sequence ID" value="SAI46825.1"/>
    <property type="molecule type" value="Genomic_DNA"/>
</dbReference>